<dbReference type="EMBL" id="SUTE01000061">
    <property type="protein sequence ID" value="MBE6505637.1"/>
    <property type="molecule type" value="Genomic_DNA"/>
</dbReference>
<name>A0A8T3VD16_9EURY</name>
<dbReference type="AlphaFoldDB" id="A0A8T3VD16"/>
<reference evidence="1" key="1">
    <citation type="submission" date="2019-04" db="EMBL/GenBank/DDBJ databases">
        <title>Evolution of Biomass-Degrading Anaerobic Consortia Revealed by Metagenomics.</title>
        <authorList>
            <person name="Peng X."/>
        </authorList>
    </citation>
    <scope>NUCLEOTIDE SEQUENCE</scope>
    <source>
        <strain evidence="1">SIG12</strain>
    </source>
</reference>
<comment type="caution">
    <text evidence="1">The sequence shown here is derived from an EMBL/GenBank/DDBJ whole genome shotgun (WGS) entry which is preliminary data.</text>
</comment>
<gene>
    <name evidence="1" type="ORF">E7Z73_07865</name>
</gene>
<organism evidence="1 2">
    <name type="scientific">Methanobrevibacter millerae</name>
    <dbReference type="NCBI Taxonomy" id="230361"/>
    <lineage>
        <taxon>Archaea</taxon>
        <taxon>Methanobacteriati</taxon>
        <taxon>Methanobacteriota</taxon>
        <taxon>Methanomada group</taxon>
        <taxon>Methanobacteria</taxon>
        <taxon>Methanobacteriales</taxon>
        <taxon>Methanobacteriaceae</taxon>
        <taxon>Methanobrevibacter</taxon>
    </lineage>
</organism>
<sequence>MKLIIDVKITKKVLSESVGEFKTKLLDQLAHNTKTLFEKNTPKKSGYGSRNYHVIKSLNTREIRNDTYYLPWVNDGTGIYGPLHHRITPKHAKALHFYWRGNEWFLKSVKGQKPKHFVERSMAEVIRSVDSAVVIASRGTLK</sequence>
<proteinExistence type="predicted"/>
<dbReference type="RefSeq" id="WP_303737285.1">
    <property type="nucleotide sequence ID" value="NZ_SUTE01000061.1"/>
</dbReference>
<protein>
    <submittedName>
        <fullName evidence="1">Uncharacterized protein</fullName>
    </submittedName>
</protein>
<evidence type="ECO:0000313" key="1">
    <source>
        <dbReference type="EMBL" id="MBE6505637.1"/>
    </source>
</evidence>
<dbReference type="Proteomes" id="UP000762703">
    <property type="component" value="Unassembled WGS sequence"/>
</dbReference>
<evidence type="ECO:0000313" key="2">
    <source>
        <dbReference type="Proteomes" id="UP000762703"/>
    </source>
</evidence>
<accession>A0A8T3VD16</accession>